<name>A0A433ZQQ0_MORMO</name>
<evidence type="ECO:0008006" key="4">
    <source>
        <dbReference type="Google" id="ProtNLM"/>
    </source>
</evidence>
<dbReference type="EMBL" id="NRQY01000002">
    <property type="protein sequence ID" value="RUT64448.1"/>
    <property type="molecule type" value="Genomic_DNA"/>
</dbReference>
<organism evidence="2 3">
    <name type="scientific">Morganella morganii</name>
    <name type="common">Proteus morganii</name>
    <dbReference type="NCBI Taxonomy" id="582"/>
    <lineage>
        <taxon>Bacteria</taxon>
        <taxon>Pseudomonadati</taxon>
        <taxon>Pseudomonadota</taxon>
        <taxon>Gammaproteobacteria</taxon>
        <taxon>Enterobacterales</taxon>
        <taxon>Morganellaceae</taxon>
        <taxon>Morganella</taxon>
    </lineage>
</organism>
<keyword evidence="2" id="KW-0614">Plasmid</keyword>
<reference evidence="2 3" key="1">
    <citation type="submission" date="2017-08" db="EMBL/GenBank/DDBJ databases">
        <title>Draft genome sequence of pheromone producing symbiont Morganella morganii, of the female New Zealand grass grub Costelytra giveni.</title>
        <authorList>
            <person name="Laugraud A."/>
            <person name="Young S.D."/>
            <person name="Hurst M.H."/>
        </authorList>
    </citation>
    <scope>NUCLEOTIDE SEQUENCE [LARGE SCALE GENOMIC DNA]</scope>
    <source>
        <strain evidence="2 3">MMsCG</strain>
        <plasmid evidence="2">unnamed1</plasmid>
    </source>
</reference>
<keyword evidence="1" id="KW-0175">Coiled coil</keyword>
<dbReference type="InterPro" id="IPR021242">
    <property type="entry name" value="DUF2799"/>
</dbReference>
<dbReference type="OrthoDB" id="5917215at2"/>
<dbReference type="Pfam" id="PF10973">
    <property type="entry name" value="DUF2799"/>
    <property type="match status" value="1"/>
</dbReference>
<sequence length="184" mass="21145">MSDEEWRAMQISRQAAGEREICKKGAITLGRDYALAGIGSAPGLAEYTALCEKHDFVINRSQWDSGYKSGSQLYCEPLQAYNTGKQNYTYQASRCKKKPAQISQLNNAWQLGLRWAEINRQISELETSYNDLDSMDKEDAREARHLLRRLKQEQRDAERTLRQYRSRLSALDNQNLSAIVKYNG</sequence>
<protein>
    <recommendedName>
        <fullName evidence="4">DUF2799 domain-containing protein</fullName>
    </recommendedName>
</protein>
<geneLocation type="plasmid" evidence="2">
    <name>unnamed1</name>
</geneLocation>
<evidence type="ECO:0000256" key="1">
    <source>
        <dbReference type="SAM" id="Coils"/>
    </source>
</evidence>
<proteinExistence type="predicted"/>
<feature type="coiled-coil region" evidence="1">
    <location>
        <begin position="140"/>
        <end position="174"/>
    </location>
</feature>
<dbReference type="Proteomes" id="UP000286908">
    <property type="component" value="Unassembled WGS sequence"/>
</dbReference>
<evidence type="ECO:0000313" key="2">
    <source>
        <dbReference type="EMBL" id="RUT64448.1"/>
    </source>
</evidence>
<evidence type="ECO:0000313" key="3">
    <source>
        <dbReference type="Proteomes" id="UP000286908"/>
    </source>
</evidence>
<dbReference type="AlphaFoldDB" id="A0A433ZQQ0"/>
<accession>A0A433ZQQ0</accession>
<gene>
    <name evidence="2" type="ORF">CKG00_14760</name>
</gene>
<comment type="caution">
    <text evidence="2">The sequence shown here is derived from an EMBL/GenBank/DDBJ whole genome shotgun (WGS) entry which is preliminary data.</text>
</comment>